<evidence type="ECO:0000259" key="2">
    <source>
        <dbReference type="Pfam" id="PF00582"/>
    </source>
</evidence>
<dbReference type="GeneID" id="14209573"/>
<dbReference type="InterPro" id="IPR014729">
    <property type="entry name" value="Rossmann-like_a/b/a_fold"/>
</dbReference>
<reference evidence="3 4" key="1">
    <citation type="submission" date="2016-10" db="EMBL/GenBank/DDBJ databases">
        <authorList>
            <person name="de Groot N.N."/>
        </authorList>
    </citation>
    <scope>NUCLEOTIDE SEQUENCE [LARGE SCALE GENOMIC DNA]</scope>
    <source>
        <strain evidence="3 4">SP2</strain>
    </source>
</reference>
<dbReference type="AlphaFoldDB" id="A0A1I3NDV5"/>
<dbReference type="Proteomes" id="UP000182829">
    <property type="component" value="Unassembled WGS sequence"/>
</dbReference>
<dbReference type="Pfam" id="PF00582">
    <property type="entry name" value="Usp"/>
    <property type="match status" value="2"/>
</dbReference>
<proteinExistence type="inferred from homology"/>
<comment type="similarity">
    <text evidence="1">Belongs to the universal stress protein A family.</text>
</comment>
<dbReference type="PRINTS" id="PR01438">
    <property type="entry name" value="UNVRSLSTRESS"/>
</dbReference>
<sequence>MSRFIETILIPTDGSDGALAGARRGIALASQIDADVHVLSIVDSRFQAADLDELTLPSFEENAEKAVEEIARLATDHDAERDVTTAVRTGTPFQSIREYASRREVDVIVMGTKGRAELDRVLLGGVTENVLRTARTPVLAVPPNADEPAIADVPFDRLLLPTDGSDGAAIATEWGIELASRLESSIHALYSIDTAPLDDERPTDDLLEALEQRGKEALDAVRGRGEDAGVSVSGSTVTGSPVREIPAYATENDVDLIVMGTHGRTGIGQWFLGSVTENVVRQADVPVFCVPVSAEHP</sequence>
<gene>
    <name evidence="3" type="ORF">SAMN05443661_11345</name>
</gene>
<dbReference type="Gene3D" id="3.40.50.620">
    <property type="entry name" value="HUPs"/>
    <property type="match status" value="2"/>
</dbReference>
<evidence type="ECO:0000256" key="1">
    <source>
        <dbReference type="ARBA" id="ARBA00008791"/>
    </source>
</evidence>
<dbReference type="CDD" id="cd00293">
    <property type="entry name" value="USP-like"/>
    <property type="match status" value="2"/>
</dbReference>
<evidence type="ECO:0000313" key="3">
    <source>
        <dbReference type="EMBL" id="SFJ07120.1"/>
    </source>
</evidence>
<dbReference type="PANTHER" id="PTHR46268">
    <property type="entry name" value="STRESS RESPONSE PROTEIN NHAX"/>
    <property type="match status" value="1"/>
</dbReference>
<dbReference type="RefSeq" id="WP_015233722.1">
    <property type="nucleotide sequence ID" value="NZ_FORO01000013.1"/>
</dbReference>
<dbReference type="OMA" id="IKHYKVF"/>
<dbReference type="EMBL" id="FORO01000013">
    <property type="protein sequence ID" value="SFJ07120.1"/>
    <property type="molecule type" value="Genomic_DNA"/>
</dbReference>
<dbReference type="InterPro" id="IPR006016">
    <property type="entry name" value="UspA"/>
</dbReference>
<accession>A0A1I3NDV5</accession>
<organism evidence="3 4">
    <name type="scientific">Natronobacterium gregoryi</name>
    <dbReference type="NCBI Taxonomy" id="44930"/>
    <lineage>
        <taxon>Archaea</taxon>
        <taxon>Methanobacteriati</taxon>
        <taxon>Methanobacteriota</taxon>
        <taxon>Stenosarchaea group</taxon>
        <taxon>Halobacteria</taxon>
        <taxon>Halobacteriales</taxon>
        <taxon>Natrialbaceae</taxon>
        <taxon>Natronobacterium</taxon>
    </lineage>
</organism>
<protein>
    <submittedName>
        <fullName evidence="3">Nucleotide-binding universal stress protein, UspA family</fullName>
    </submittedName>
</protein>
<dbReference type="OrthoDB" id="105697at2157"/>
<name>A0A1I3NDV5_9EURY</name>
<dbReference type="InterPro" id="IPR006015">
    <property type="entry name" value="Universal_stress_UspA"/>
</dbReference>
<evidence type="ECO:0000313" key="4">
    <source>
        <dbReference type="Proteomes" id="UP000182829"/>
    </source>
</evidence>
<feature type="domain" description="UspA" evidence="2">
    <location>
        <begin position="6"/>
        <end position="142"/>
    </location>
</feature>
<dbReference type="PANTHER" id="PTHR46268:SF6">
    <property type="entry name" value="UNIVERSAL STRESS PROTEIN UP12"/>
    <property type="match status" value="1"/>
</dbReference>
<feature type="domain" description="UspA" evidence="2">
    <location>
        <begin position="155"/>
        <end position="291"/>
    </location>
</feature>
<dbReference type="SUPFAM" id="SSF52402">
    <property type="entry name" value="Adenine nucleotide alpha hydrolases-like"/>
    <property type="match status" value="2"/>
</dbReference>